<dbReference type="SMART" id="SM00320">
    <property type="entry name" value="WD40"/>
    <property type="match status" value="4"/>
</dbReference>
<dbReference type="PANTHER" id="PTHR44411">
    <property type="entry name" value="THO COMPLEX SUBUNIT 6 HOMOLOG"/>
    <property type="match status" value="1"/>
</dbReference>
<feature type="repeat" description="WD" evidence="4">
    <location>
        <begin position="158"/>
        <end position="199"/>
    </location>
</feature>
<dbReference type="PANTHER" id="PTHR44411:SF1">
    <property type="entry name" value="THO COMPLEX SUBUNIT 6 HOMOLOG"/>
    <property type="match status" value="1"/>
</dbReference>
<gene>
    <name evidence="6" type="primary">LOC100373136</name>
</gene>
<dbReference type="InterPro" id="IPR042626">
    <property type="entry name" value="THOC6"/>
</dbReference>
<keyword evidence="5" id="KW-1185">Reference proteome</keyword>
<name>A0ABM0GXD3_SACKO</name>
<evidence type="ECO:0000313" key="6">
    <source>
        <dbReference type="RefSeq" id="XP_002739441.1"/>
    </source>
</evidence>
<dbReference type="InterPro" id="IPR036322">
    <property type="entry name" value="WD40_repeat_dom_sf"/>
</dbReference>
<evidence type="ECO:0000256" key="4">
    <source>
        <dbReference type="PROSITE-ProRule" id="PRU00221"/>
    </source>
</evidence>
<sequence length="338" mass="37704">MADKFEEDAIMKQRQQLHMTVFSQCFSPCGKFLVTGNNFGRIAVFSLVSALSPDIIEDCRKPILSFQGSSSAIYSLIATDKFLICGGEGDINAWNWSDIYKKTPKVAWSLSVPVDGYFNHPETNCLSYQEKDNLLYSGCGDSNVYVWDLESGTRKNTLKGHKDYIHCLTSRYNGQELMSGSEDGSVRVWDTRTSSEAVHVIEPFKHQECSRPNQGKWIGCIAVDSSDDWMVCGGGPTLTSWHMRSLTPTVVFPTPNICQKHVMFHEDTIISGGTCSNVYHWTINGDMKSCVPCTPTSVYSIAINTHSENNRVLSTCGSGYKVDIFTNFGYRAFSLLFS</sequence>
<dbReference type="Proteomes" id="UP000694865">
    <property type="component" value="Unplaced"/>
</dbReference>
<dbReference type="InterPro" id="IPR001680">
    <property type="entry name" value="WD40_rpt"/>
</dbReference>
<dbReference type="Gene3D" id="2.130.10.10">
    <property type="entry name" value="YVTN repeat-like/Quinoprotein amine dehydrogenase"/>
    <property type="match status" value="1"/>
</dbReference>
<dbReference type="PROSITE" id="PS00678">
    <property type="entry name" value="WD_REPEATS_1"/>
    <property type="match status" value="2"/>
</dbReference>
<dbReference type="InterPro" id="IPR015943">
    <property type="entry name" value="WD40/YVTN_repeat-like_dom_sf"/>
</dbReference>
<evidence type="ECO:0000256" key="1">
    <source>
        <dbReference type="ARBA" id="ARBA00009728"/>
    </source>
</evidence>
<feature type="repeat" description="WD" evidence="4">
    <location>
        <begin position="126"/>
        <end position="157"/>
    </location>
</feature>
<dbReference type="Pfam" id="PF00400">
    <property type="entry name" value="WD40"/>
    <property type="match status" value="2"/>
</dbReference>
<dbReference type="GeneID" id="100373136"/>
<reference evidence="6" key="1">
    <citation type="submission" date="2025-08" db="UniProtKB">
        <authorList>
            <consortium name="RefSeq"/>
        </authorList>
    </citation>
    <scope>IDENTIFICATION</scope>
    <source>
        <tissue evidence="6">Testes</tissue>
    </source>
</reference>
<comment type="similarity">
    <text evidence="1">Belongs to the WD repeat THOC6 family.</text>
</comment>
<proteinExistence type="inferred from homology"/>
<dbReference type="PROSITE" id="PS50082">
    <property type="entry name" value="WD_REPEATS_2"/>
    <property type="match status" value="2"/>
</dbReference>
<dbReference type="PROSITE" id="PS50294">
    <property type="entry name" value="WD_REPEATS_REGION"/>
    <property type="match status" value="1"/>
</dbReference>
<dbReference type="InterPro" id="IPR019775">
    <property type="entry name" value="WD40_repeat_CS"/>
</dbReference>
<evidence type="ECO:0000313" key="5">
    <source>
        <dbReference type="Proteomes" id="UP000694865"/>
    </source>
</evidence>
<protein>
    <submittedName>
        <fullName evidence="6">THO complex subunit 6 homolog</fullName>
    </submittedName>
</protein>
<keyword evidence="2 4" id="KW-0853">WD repeat</keyword>
<evidence type="ECO:0000256" key="3">
    <source>
        <dbReference type="ARBA" id="ARBA00022737"/>
    </source>
</evidence>
<evidence type="ECO:0000256" key="2">
    <source>
        <dbReference type="ARBA" id="ARBA00022574"/>
    </source>
</evidence>
<accession>A0ABM0GXD3</accession>
<dbReference type="SUPFAM" id="SSF50978">
    <property type="entry name" value="WD40 repeat-like"/>
    <property type="match status" value="1"/>
</dbReference>
<keyword evidence="3" id="KW-0677">Repeat</keyword>
<organism evidence="5 6">
    <name type="scientific">Saccoglossus kowalevskii</name>
    <name type="common">Acorn worm</name>
    <dbReference type="NCBI Taxonomy" id="10224"/>
    <lineage>
        <taxon>Eukaryota</taxon>
        <taxon>Metazoa</taxon>
        <taxon>Hemichordata</taxon>
        <taxon>Enteropneusta</taxon>
        <taxon>Harrimaniidae</taxon>
        <taxon>Saccoglossus</taxon>
    </lineage>
</organism>
<dbReference type="RefSeq" id="XP_002739441.1">
    <property type="nucleotide sequence ID" value="XM_002739395.2"/>
</dbReference>